<dbReference type="Gene3D" id="3.30.70.1230">
    <property type="entry name" value="Nucleotide cyclase"/>
    <property type="match status" value="1"/>
</dbReference>
<dbReference type="EMBL" id="OU015566">
    <property type="protein sequence ID" value="CAG5105626.1"/>
    <property type="molecule type" value="Genomic_DNA"/>
</dbReference>
<keyword evidence="4" id="KW-1133">Transmembrane helix</keyword>
<accession>A0ABN7SXL9</accession>
<feature type="domain" description="Guanylate cyclase" evidence="7">
    <location>
        <begin position="91"/>
        <end position="120"/>
    </location>
</feature>
<evidence type="ECO:0000313" key="8">
    <source>
        <dbReference type="EMBL" id="CAG5105626.1"/>
    </source>
</evidence>
<evidence type="ECO:0000259" key="7">
    <source>
        <dbReference type="PROSITE" id="PS50125"/>
    </source>
</evidence>
<comment type="subcellular location">
    <subcellularLocation>
        <location evidence="1">Membrane</location>
    </subcellularLocation>
</comment>
<dbReference type="PANTHER" id="PTHR11920">
    <property type="entry name" value="GUANYLYL CYCLASE"/>
    <property type="match status" value="1"/>
</dbReference>
<dbReference type="Pfam" id="PF00211">
    <property type="entry name" value="Guanylate_cyc"/>
    <property type="match status" value="1"/>
</dbReference>
<evidence type="ECO:0000256" key="5">
    <source>
        <dbReference type="ARBA" id="ARBA00023136"/>
    </source>
</evidence>
<evidence type="ECO:0000256" key="1">
    <source>
        <dbReference type="ARBA" id="ARBA00004370"/>
    </source>
</evidence>
<sequence>MRPPDFILINKQLRKMTGKTKKNFGEVLMAHYESYLQNLDRQVRQREQEYKRQKYLADQVNSRLLPPGVVEQLKNLGRDERFDAKSYDEVSLYFSDIVGFTTIGKQSTPQQIMTMMDKLFHMDREKYETEVYNPSSVVERVTMMRQTRRDTKGTIRRVRRSSLHLESGSPSGLAQDIQQVQKMTRFMATSSDTIDTAGVQDISMVEDFSRLTQGNGGMRKGYRESITEIDGMATKLKKRITGRETVIYEGQEIGLRKRSMSNFELTNLDDLFGQ</sequence>
<evidence type="ECO:0000256" key="4">
    <source>
        <dbReference type="ARBA" id="ARBA00022989"/>
    </source>
</evidence>
<protein>
    <submittedName>
        <fullName evidence="8">Oidioi.mRNA.OKI2018_I69.chr1.g2301.t1.cds</fullName>
    </submittedName>
</protein>
<dbReference type="SMART" id="SM00044">
    <property type="entry name" value="CYCc"/>
    <property type="match status" value="1"/>
</dbReference>
<evidence type="ECO:0000256" key="2">
    <source>
        <dbReference type="ARBA" id="ARBA00022692"/>
    </source>
</evidence>
<dbReference type="InterPro" id="IPR001054">
    <property type="entry name" value="A/G_cyclase"/>
</dbReference>
<dbReference type="PANTHER" id="PTHR11920:SF501">
    <property type="entry name" value="GUANYLATE CYCLASE 32E"/>
    <property type="match status" value="1"/>
</dbReference>
<keyword evidence="3" id="KW-0547">Nucleotide-binding</keyword>
<evidence type="ECO:0000256" key="3">
    <source>
        <dbReference type="ARBA" id="ARBA00022741"/>
    </source>
</evidence>
<keyword evidence="5" id="KW-0472">Membrane</keyword>
<evidence type="ECO:0000313" key="9">
    <source>
        <dbReference type="Proteomes" id="UP001158576"/>
    </source>
</evidence>
<keyword evidence="6" id="KW-0456">Lyase</keyword>
<keyword evidence="9" id="KW-1185">Reference proteome</keyword>
<dbReference type="InterPro" id="IPR050401">
    <property type="entry name" value="Cyclic_nucleotide_synthase"/>
</dbReference>
<dbReference type="PROSITE" id="PS50125">
    <property type="entry name" value="GUANYLATE_CYCLASE_2"/>
    <property type="match status" value="1"/>
</dbReference>
<keyword evidence="2" id="KW-0812">Transmembrane</keyword>
<name>A0ABN7SXL9_OIKDI</name>
<organism evidence="8 9">
    <name type="scientific">Oikopleura dioica</name>
    <name type="common">Tunicate</name>
    <dbReference type="NCBI Taxonomy" id="34765"/>
    <lineage>
        <taxon>Eukaryota</taxon>
        <taxon>Metazoa</taxon>
        <taxon>Chordata</taxon>
        <taxon>Tunicata</taxon>
        <taxon>Appendicularia</taxon>
        <taxon>Copelata</taxon>
        <taxon>Oikopleuridae</taxon>
        <taxon>Oikopleura</taxon>
    </lineage>
</organism>
<evidence type="ECO:0000256" key="6">
    <source>
        <dbReference type="ARBA" id="ARBA00023239"/>
    </source>
</evidence>
<gene>
    <name evidence="8" type="ORF">OKIOD_LOCUS11066</name>
</gene>
<dbReference type="Proteomes" id="UP001158576">
    <property type="component" value="Chromosome 1"/>
</dbReference>
<dbReference type="SUPFAM" id="SSF55073">
    <property type="entry name" value="Nucleotide cyclase"/>
    <property type="match status" value="1"/>
</dbReference>
<reference evidence="8 9" key="1">
    <citation type="submission" date="2021-04" db="EMBL/GenBank/DDBJ databases">
        <authorList>
            <person name="Bliznina A."/>
        </authorList>
    </citation>
    <scope>NUCLEOTIDE SEQUENCE [LARGE SCALE GENOMIC DNA]</scope>
</reference>
<proteinExistence type="predicted"/>
<dbReference type="InterPro" id="IPR029787">
    <property type="entry name" value="Nucleotide_cyclase"/>
</dbReference>